<dbReference type="InterPro" id="IPR030934">
    <property type="entry name" value="Intein_C"/>
</dbReference>
<dbReference type="SUPFAM" id="SSF51294">
    <property type="entry name" value="Hedgehog/intein (Hint) domain"/>
    <property type="match status" value="1"/>
</dbReference>
<organism evidence="2 3">
    <name type="scientific">Salmonella phage LPSE1</name>
    <dbReference type="NCBI Taxonomy" id="1929963"/>
    <lineage>
        <taxon>Viruses</taxon>
        <taxon>Duplodnaviria</taxon>
        <taxon>Heunggongvirae</taxon>
        <taxon>Uroviricota</taxon>
        <taxon>Caudoviricetes</taxon>
        <taxon>Sarkviridae</taxon>
        <taxon>Guernseyvirinae</taxon>
        <taxon>Jerseyvirus</taxon>
        <taxon>Jerseyvirus LPSE1</taxon>
    </lineage>
</organism>
<dbReference type="Gene3D" id="2.170.16.10">
    <property type="entry name" value="Hedgehog/Intein (Hint) domain"/>
    <property type="match status" value="1"/>
</dbReference>
<dbReference type="EMBL" id="KY379853">
    <property type="protein sequence ID" value="APU02997.1"/>
    <property type="molecule type" value="Genomic_DNA"/>
</dbReference>
<evidence type="ECO:0000313" key="3">
    <source>
        <dbReference type="Proteomes" id="UP000223589"/>
    </source>
</evidence>
<dbReference type="InterPro" id="IPR006528">
    <property type="entry name" value="Phage_head_morphogenesis_dom"/>
</dbReference>
<evidence type="ECO:0000313" key="2">
    <source>
        <dbReference type="EMBL" id="APU02997.1"/>
    </source>
</evidence>
<proteinExistence type="predicted"/>
<dbReference type="PROSITE" id="PS50817">
    <property type="entry name" value="INTEIN_N_TER"/>
    <property type="match status" value="1"/>
</dbReference>
<gene>
    <name evidence="2" type="ORF">LPSE_00040</name>
</gene>
<dbReference type="Pfam" id="PF14890">
    <property type="entry name" value="Intein_splicing"/>
    <property type="match status" value="1"/>
</dbReference>
<dbReference type="InterPro" id="IPR036844">
    <property type="entry name" value="Hint_dom_sf"/>
</dbReference>
<keyword evidence="3" id="KW-1185">Reference proteome</keyword>
<dbReference type="NCBIfam" id="TIGR01443">
    <property type="entry name" value="intein_Cterm"/>
    <property type="match status" value="1"/>
</dbReference>
<reference evidence="2 3" key="1">
    <citation type="submission" date="2016-12" db="EMBL/GenBank/DDBJ databases">
        <title>Complete Genome Sequence of Salmonella enterica Serovar Enteritidis Bacteriophage LPSE1, Isolated in China.</title>
        <authorList>
            <person name="Huang C."/>
            <person name="Dong X."/>
            <person name="Shi J."/>
            <person name="Li Z."/>
            <person name="Chen D."/>
            <person name="Li J."/>
            <person name="Wang X."/>
        </authorList>
    </citation>
    <scope>NUCLEOTIDE SEQUENCE [LARGE SCALE GENOMIC DNA]</scope>
</reference>
<dbReference type="PROSITE" id="PS50818">
    <property type="entry name" value="INTEIN_C_TER"/>
    <property type="match status" value="1"/>
</dbReference>
<evidence type="ECO:0000259" key="1">
    <source>
        <dbReference type="Pfam" id="PF04233"/>
    </source>
</evidence>
<feature type="domain" description="Phage head morphogenesis" evidence="1">
    <location>
        <begin position="147"/>
        <end position="244"/>
    </location>
</feature>
<dbReference type="GO" id="GO:0016539">
    <property type="term" value="P:intein-mediated protein splicing"/>
    <property type="evidence" value="ECO:0007669"/>
    <property type="project" value="InterPro"/>
</dbReference>
<dbReference type="Pfam" id="PF04233">
    <property type="entry name" value="Phage_Mu_F"/>
    <property type="match status" value="1"/>
</dbReference>
<accession>A0A1L7DRU4</accession>
<name>A0A1L7DRU4_9CAUD</name>
<protein>
    <recommendedName>
        <fullName evidence="1">Phage head morphogenesis domain-containing protein</fullName>
    </recommendedName>
</protein>
<sequence length="619" mass="67674">MSLLTSLISHQVWLQRTASGEVKDLAPFIKQMRDEVKRQVLLFGDDSRTAARLTIMLQELEQALNVITSGWYEKLLADARELSDYEINWNVKTLSTNVNANFVTPAAEQAWAAATFAPLELSEKPVDFVSLMSGWRQTEVNRLVMGVKSGFVQGMTTRQIVKNVVGPGGLADISERNAATIIRTALAHVSNEARQQVYARNDDIITKYEWVSTLDSRTSAVCRSRDSVQYEIGKGPMPPAHPNCLLGDTVVSTGSPVSNIFKRAYKGTIVYVSTKSGRTLSITPNHQVLTTNGWVASGLLNVGDKLVCAKDSALSLKHKEHNVVAKFSDLFSAANVAVNPAAVSTSPTTAEDFHGDGTNGEVEIVFVDRLSWGKVKSGLNKQIIDKELPVAASVDDPLPGFSSAKQFSVIRLSPSDSFMRSGGESEALLGSSFSHSDKHSVTAAADTNAVLSENAYDWAARNADNLSDFNWSDAVGVELDDVVDLVFSEADFCGHVYNLENEQNWYLANGIIAHNCRSTTAPVISPEFDFLDKGAKRAARGADGGQQVSADTTYYEFLKQQPAWFQDEALGPVRGKIFRNSGITPEEFRVISVDGFGRPLTLKEMAELDKRVADYLKEE</sequence>
<dbReference type="Proteomes" id="UP000223589">
    <property type="component" value="Segment"/>
</dbReference>
<dbReference type="CDD" id="cd00081">
    <property type="entry name" value="Hint"/>
    <property type="match status" value="1"/>
</dbReference>
<dbReference type="InterPro" id="IPR006141">
    <property type="entry name" value="Intein_N"/>
</dbReference>